<evidence type="ECO:0000256" key="1">
    <source>
        <dbReference type="ARBA" id="ARBA00009249"/>
    </source>
</evidence>
<dbReference type="Gene3D" id="3.40.30.10">
    <property type="entry name" value="Glutaredoxin"/>
    <property type="match status" value="1"/>
</dbReference>
<dbReference type="PANTHER" id="PTHR11715">
    <property type="entry name" value="GLYCINE CLEAVAGE SYSTEM H PROTEIN"/>
    <property type="match status" value="1"/>
</dbReference>
<dbReference type="SUPFAM" id="SSF51230">
    <property type="entry name" value="Single hybrid motif"/>
    <property type="match status" value="1"/>
</dbReference>
<dbReference type="GO" id="GO:0005737">
    <property type="term" value="C:cytoplasm"/>
    <property type="evidence" value="ECO:0007669"/>
    <property type="project" value="TreeGrafter"/>
</dbReference>
<dbReference type="EMBL" id="BARS01000474">
    <property type="protein sequence ID" value="GAF77893.1"/>
    <property type="molecule type" value="Genomic_DNA"/>
</dbReference>
<evidence type="ECO:0000256" key="2">
    <source>
        <dbReference type="ARBA" id="ARBA00022823"/>
    </source>
</evidence>
<dbReference type="InterPro" id="IPR002930">
    <property type="entry name" value="GCV_H"/>
</dbReference>
<dbReference type="GO" id="GO:0005960">
    <property type="term" value="C:glycine cleavage complex"/>
    <property type="evidence" value="ECO:0007669"/>
    <property type="project" value="InterPro"/>
</dbReference>
<protein>
    <recommendedName>
        <fullName evidence="3">Lipoyl-binding domain-containing protein</fullName>
    </recommendedName>
</protein>
<gene>
    <name evidence="4" type="ORF">S01H1_01148</name>
</gene>
<dbReference type="InterPro" id="IPR011053">
    <property type="entry name" value="Single_hybrid_motif"/>
</dbReference>
<accession>X0SA27</accession>
<dbReference type="InterPro" id="IPR000089">
    <property type="entry name" value="Biotin_lipoyl"/>
</dbReference>
<feature type="non-terminal residue" evidence="4">
    <location>
        <position position="238"/>
    </location>
</feature>
<dbReference type="Pfam" id="PF01597">
    <property type="entry name" value="GCV_H"/>
    <property type="match status" value="1"/>
</dbReference>
<evidence type="ECO:0000259" key="3">
    <source>
        <dbReference type="PROSITE" id="PS50968"/>
    </source>
</evidence>
<dbReference type="PANTHER" id="PTHR11715:SF3">
    <property type="entry name" value="GLYCINE CLEAVAGE SYSTEM H PROTEIN-RELATED"/>
    <property type="match status" value="1"/>
</dbReference>
<dbReference type="NCBIfam" id="NF002270">
    <property type="entry name" value="PRK01202.1"/>
    <property type="match status" value="1"/>
</dbReference>
<comment type="similarity">
    <text evidence="1">Belongs to the GcvH family.</text>
</comment>
<keyword evidence="2" id="KW-0450">Lipoyl</keyword>
<dbReference type="InterPro" id="IPR033753">
    <property type="entry name" value="GCV_H/Fam206"/>
</dbReference>
<feature type="domain" description="Lipoyl-binding" evidence="3">
    <location>
        <begin position="27"/>
        <end position="117"/>
    </location>
</feature>
<dbReference type="GO" id="GO:0009249">
    <property type="term" value="P:protein lipoylation"/>
    <property type="evidence" value="ECO:0007669"/>
    <property type="project" value="TreeGrafter"/>
</dbReference>
<dbReference type="CDD" id="cd06848">
    <property type="entry name" value="GCS_H"/>
    <property type="match status" value="1"/>
</dbReference>
<dbReference type="NCBIfam" id="TIGR00527">
    <property type="entry name" value="gcvH"/>
    <property type="match status" value="1"/>
</dbReference>
<evidence type="ECO:0000313" key="4">
    <source>
        <dbReference type="EMBL" id="GAF77893.1"/>
    </source>
</evidence>
<name>X0SA27_9ZZZZ</name>
<reference evidence="4" key="1">
    <citation type="journal article" date="2014" name="Front. Microbiol.">
        <title>High frequency of phylogenetically diverse reductive dehalogenase-homologous genes in deep subseafloor sedimentary metagenomes.</title>
        <authorList>
            <person name="Kawai M."/>
            <person name="Futagami T."/>
            <person name="Toyoda A."/>
            <person name="Takaki Y."/>
            <person name="Nishi S."/>
            <person name="Hori S."/>
            <person name="Arai W."/>
            <person name="Tsubouchi T."/>
            <person name="Morono Y."/>
            <person name="Uchiyama I."/>
            <person name="Ito T."/>
            <person name="Fujiyama A."/>
            <person name="Inagaki F."/>
            <person name="Takami H."/>
        </authorList>
    </citation>
    <scope>NUCLEOTIDE SEQUENCE</scope>
    <source>
        <strain evidence="4">Expedition CK06-06</strain>
    </source>
</reference>
<dbReference type="AlphaFoldDB" id="X0SA27"/>
<dbReference type="PROSITE" id="PS00189">
    <property type="entry name" value="LIPOYL"/>
    <property type="match status" value="1"/>
</dbReference>
<dbReference type="GO" id="GO:0019464">
    <property type="term" value="P:glycine decarboxylation via glycine cleavage system"/>
    <property type="evidence" value="ECO:0007669"/>
    <property type="project" value="InterPro"/>
</dbReference>
<comment type="caution">
    <text evidence="4">The sequence shown here is derived from an EMBL/GenBank/DDBJ whole genome shotgun (WGS) entry which is preliminary data.</text>
</comment>
<sequence length="238" mass="27132">MKINGYEIREKLYYTKEHIWMKIEEEKCKIGVTDYFQKMLRGWAFREPTDIVFVELPQKGTKFSKSESIASIESLKAVSDLNVPASGEVLEINEGLGDNPNLIGESPYEDGWIIEMKPYDLDSEIKYLLKARDYRKHLEKLIEKREQKYSEMTKEVGLEEKSGKTMNTVMIEVIGKEPPCQRCAAMKKNLEDATSKLKTEGIIVTIKKLDIASKETISKYGVILSPALAVNSKGRIQA</sequence>
<dbReference type="InterPro" id="IPR017453">
    <property type="entry name" value="GCV_H_sub"/>
</dbReference>
<dbReference type="HAMAP" id="MF_00272">
    <property type="entry name" value="GcvH"/>
    <property type="match status" value="1"/>
</dbReference>
<proteinExistence type="inferred from homology"/>
<dbReference type="PROSITE" id="PS50968">
    <property type="entry name" value="BIOTINYL_LIPOYL"/>
    <property type="match status" value="1"/>
</dbReference>
<dbReference type="Gene3D" id="2.40.50.100">
    <property type="match status" value="1"/>
</dbReference>
<dbReference type="InterPro" id="IPR003016">
    <property type="entry name" value="2-oxoA_DH_lipoyl-BS"/>
</dbReference>
<organism evidence="4">
    <name type="scientific">marine sediment metagenome</name>
    <dbReference type="NCBI Taxonomy" id="412755"/>
    <lineage>
        <taxon>unclassified sequences</taxon>
        <taxon>metagenomes</taxon>
        <taxon>ecological metagenomes</taxon>
    </lineage>
</organism>